<dbReference type="PROSITE" id="PS50222">
    <property type="entry name" value="EF_HAND_2"/>
    <property type="match status" value="1"/>
</dbReference>
<dbReference type="SUPFAM" id="SSF47473">
    <property type="entry name" value="EF-hand"/>
    <property type="match status" value="1"/>
</dbReference>
<protein>
    <recommendedName>
        <fullName evidence="2">EF-hand domain-containing protein</fullName>
    </recommendedName>
</protein>
<evidence type="ECO:0000256" key="1">
    <source>
        <dbReference type="SAM" id="MobiDB-lite"/>
    </source>
</evidence>
<sequence length="87" mass="9870">MDKSGLEKMMKESSPTFLLACERKSPDFLLEFFKKEDKNQDEKIDFPEFLSSVAAVTIDLHNQSHGQKPCSEGQKQARPSPAQRSPQ</sequence>
<accession>A0A7J7F8I3</accession>
<evidence type="ECO:0000259" key="2">
    <source>
        <dbReference type="PROSITE" id="PS50222"/>
    </source>
</evidence>
<reference evidence="3 4" key="1">
    <citation type="journal article" date="2020" name="Mol. Biol. Evol.">
        <title>Interspecific Gene Flow and the Evolution of Specialization in Black and White Rhinoceros.</title>
        <authorList>
            <person name="Moodley Y."/>
            <person name="Westbury M.V."/>
            <person name="Russo I.M."/>
            <person name="Gopalakrishnan S."/>
            <person name="Rakotoarivelo A."/>
            <person name="Olsen R.A."/>
            <person name="Prost S."/>
            <person name="Tunstall T."/>
            <person name="Ryder O.A."/>
            <person name="Dalen L."/>
            <person name="Bruford M.W."/>
        </authorList>
    </citation>
    <scope>NUCLEOTIDE SEQUENCE [LARGE SCALE GENOMIC DNA]</scope>
    <source>
        <strain evidence="3">SBR-YM</strain>
        <tissue evidence="3">Skin</tissue>
    </source>
</reference>
<feature type="domain" description="EF-hand" evidence="2">
    <location>
        <begin position="24"/>
        <end position="59"/>
    </location>
</feature>
<comment type="caution">
    <text evidence="3">The sequence shown here is derived from an EMBL/GenBank/DDBJ whole genome shotgun (WGS) entry which is preliminary data.</text>
</comment>
<proteinExistence type="predicted"/>
<dbReference type="InterPro" id="IPR011992">
    <property type="entry name" value="EF-hand-dom_pair"/>
</dbReference>
<name>A0A7J7F8I3_DICBM</name>
<dbReference type="EMBL" id="JACDTQ010001047">
    <property type="protein sequence ID" value="KAF5924208.1"/>
    <property type="molecule type" value="Genomic_DNA"/>
</dbReference>
<dbReference type="AlphaFoldDB" id="A0A7J7F8I3"/>
<dbReference type="Gene3D" id="1.10.238.10">
    <property type="entry name" value="EF-hand"/>
    <property type="match status" value="1"/>
</dbReference>
<dbReference type="Proteomes" id="UP000551758">
    <property type="component" value="Unassembled WGS sequence"/>
</dbReference>
<dbReference type="GO" id="GO:0005509">
    <property type="term" value="F:calcium ion binding"/>
    <property type="evidence" value="ECO:0007669"/>
    <property type="project" value="InterPro"/>
</dbReference>
<gene>
    <name evidence="3" type="ORF">HPG69_007428</name>
</gene>
<organism evidence="3 4">
    <name type="scientific">Diceros bicornis minor</name>
    <name type="common">South-central black rhinoceros</name>
    <dbReference type="NCBI Taxonomy" id="77932"/>
    <lineage>
        <taxon>Eukaryota</taxon>
        <taxon>Metazoa</taxon>
        <taxon>Chordata</taxon>
        <taxon>Craniata</taxon>
        <taxon>Vertebrata</taxon>
        <taxon>Euteleostomi</taxon>
        <taxon>Mammalia</taxon>
        <taxon>Eutheria</taxon>
        <taxon>Laurasiatheria</taxon>
        <taxon>Perissodactyla</taxon>
        <taxon>Rhinocerotidae</taxon>
        <taxon>Diceros</taxon>
    </lineage>
</organism>
<evidence type="ECO:0000313" key="3">
    <source>
        <dbReference type="EMBL" id="KAF5924208.1"/>
    </source>
</evidence>
<keyword evidence="4" id="KW-1185">Reference proteome</keyword>
<feature type="region of interest" description="Disordered" evidence="1">
    <location>
        <begin position="61"/>
        <end position="87"/>
    </location>
</feature>
<dbReference type="InterPro" id="IPR002048">
    <property type="entry name" value="EF_hand_dom"/>
</dbReference>
<evidence type="ECO:0000313" key="4">
    <source>
        <dbReference type="Proteomes" id="UP000551758"/>
    </source>
</evidence>